<keyword evidence="3 7" id="KW-0418">Kinase</keyword>
<name>A0AAW7XZG7_9GAMM</name>
<dbReference type="GO" id="GO:0004674">
    <property type="term" value="F:protein serine/threonine kinase activity"/>
    <property type="evidence" value="ECO:0007669"/>
    <property type="project" value="UniProtKB-EC"/>
</dbReference>
<dbReference type="PROSITE" id="PS50011">
    <property type="entry name" value="PROTEIN_KINASE_DOM"/>
    <property type="match status" value="1"/>
</dbReference>
<dbReference type="InterPro" id="IPR008271">
    <property type="entry name" value="Ser/Thr_kinase_AS"/>
</dbReference>
<dbReference type="EC" id="2.7.11.1" evidence="7"/>
<comment type="caution">
    <text evidence="7">The sequence shown here is derived from an EMBL/GenBank/DDBJ whole genome shotgun (WGS) entry which is preliminary data.</text>
</comment>
<dbReference type="AlphaFoldDB" id="A0AAW7XZG7"/>
<dbReference type="RefSeq" id="WP_281221999.1">
    <property type="nucleotide sequence ID" value="NZ_CANMLA010000002.1"/>
</dbReference>
<evidence type="ECO:0000256" key="4">
    <source>
        <dbReference type="ARBA" id="ARBA00022840"/>
    </source>
</evidence>
<protein>
    <submittedName>
        <fullName evidence="7">Serine/threonine-protein kinase</fullName>
        <ecNumber evidence="7">2.7.11.1</ecNumber>
    </submittedName>
</protein>
<evidence type="ECO:0000256" key="2">
    <source>
        <dbReference type="ARBA" id="ARBA00022741"/>
    </source>
</evidence>
<dbReference type="PANTHER" id="PTHR43289:SF6">
    <property type="entry name" value="SERINE_THREONINE-PROTEIN KINASE NEKL-3"/>
    <property type="match status" value="1"/>
</dbReference>
<dbReference type="InterPro" id="IPR011009">
    <property type="entry name" value="Kinase-like_dom_sf"/>
</dbReference>
<dbReference type="Gene3D" id="1.10.510.10">
    <property type="entry name" value="Transferase(Phosphotransferase) domain 1"/>
    <property type="match status" value="1"/>
</dbReference>
<dbReference type="Pfam" id="PF00069">
    <property type="entry name" value="Pkinase"/>
    <property type="match status" value="1"/>
</dbReference>
<evidence type="ECO:0000313" key="7">
    <source>
        <dbReference type="EMBL" id="MDO6541482.1"/>
    </source>
</evidence>
<dbReference type="Gene3D" id="3.30.200.20">
    <property type="entry name" value="Phosphorylase Kinase, domain 1"/>
    <property type="match status" value="1"/>
</dbReference>
<keyword evidence="1 7" id="KW-0808">Transferase</keyword>
<feature type="domain" description="Protein kinase" evidence="6">
    <location>
        <begin position="66"/>
        <end position="340"/>
    </location>
</feature>
<dbReference type="InterPro" id="IPR000719">
    <property type="entry name" value="Prot_kinase_dom"/>
</dbReference>
<evidence type="ECO:0000256" key="1">
    <source>
        <dbReference type="ARBA" id="ARBA00022679"/>
    </source>
</evidence>
<organism evidence="7 8">
    <name type="scientific">Photobacterium sanguinicancri</name>
    <dbReference type="NCBI Taxonomy" id="875932"/>
    <lineage>
        <taxon>Bacteria</taxon>
        <taxon>Pseudomonadati</taxon>
        <taxon>Pseudomonadota</taxon>
        <taxon>Gammaproteobacteria</taxon>
        <taxon>Vibrionales</taxon>
        <taxon>Vibrionaceae</taxon>
        <taxon>Photobacterium</taxon>
    </lineage>
</organism>
<gene>
    <name evidence="7" type="ORF">Q4568_03005</name>
</gene>
<dbReference type="PROSITE" id="PS00108">
    <property type="entry name" value="PROTEIN_KINASE_ST"/>
    <property type="match status" value="1"/>
</dbReference>
<sequence>MAKKTEKESTPQIENTSHEIEKKEDINNKTIVRSHHDSQPNKPSSSEPVPTNESNDLINTVIKGRYRIESRIGNGGMCNVYRATDLLLEAAGVANPFVAIKALQNEFINQPDAAKVLIHEAQTTQKLSHPNIIRVYDFGIDKKVYYIVMEYLDGETLDVVIQRSRPHGLPYKRAIPLLDQMMSALTYAHKNGVVHADLKPSNIMLTRDGDIKVFDFGIAKKTSLNYDQYAAVQEEADDVEFGGYTPNYASIELLNGNPPSIKDDIFALSCISYELCSSKHPYHRKPADIALKEQIQPSRPKHLSTSKWRTIQQGLALDANKRSDNIGTIQTQLHKQHKPMIMMTAAILGLSSVLGYVFFQQKETISDLSRTISQLQSSIQAQSQLEYLRPQEIVEQLPELRKEHPVLAQGLLRDKQKAILAIYEHKIDQIFNTRTNHYPNYYAIEAELAQAHKLYPDSHALNVLSTDISTSWQSTLDVITNRINTALEKGAYTASDETNIYQLLTQLQTLRHDAKFKPTSLAEETFTIQFDEAMKNHDVESLENLIKAGKTFFADKVQTLDKIQLATQLKQAITHVEMYRTAKAQGVPAPFPYESAELLYAPKFTKFNQQLSKIRSESKLDALLKQVDSVAKELPADFSSLITLRLASANQYLDFSEQWQKKRKQRAARDAMKKATHQFNLVEKARSNS</sequence>
<keyword evidence="4" id="KW-0067">ATP-binding</keyword>
<evidence type="ECO:0000313" key="8">
    <source>
        <dbReference type="Proteomes" id="UP001170624"/>
    </source>
</evidence>
<feature type="compositionally biased region" description="Basic and acidic residues" evidence="5">
    <location>
        <begin position="16"/>
        <end position="27"/>
    </location>
</feature>
<evidence type="ECO:0000259" key="6">
    <source>
        <dbReference type="PROSITE" id="PS50011"/>
    </source>
</evidence>
<accession>A0AAW7XZG7</accession>
<keyword evidence="2" id="KW-0547">Nucleotide-binding</keyword>
<dbReference type="Proteomes" id="UP001170624">
    <property type="component" value="Unassembled WGS sequence"/>
</dbReference>
<feature type="region of interest" description="Disordered" evidence="5">
    <location>
        <begin position="1"/>
        <end position="56"/>
    </location>
</feature>
<evidence type="ECO:0000256" key="5">
    <source>
        <dbReference type="SAM" id="MobiDB-lite"/>
    </source>
</evidence>
<dbReference type="EMBL" id="JAUOPU010000002">
    <property type="protein sequence ID" value="MDO6541482.1"/>
    <property type="molecule type" value="Genomic_DNA"/>
</dbReference>
<feature type="compositionally biased region" description="Polar residues" evidence="5">
    <location>
        <begin position="40"/>
        <end position="56"/>
    </location>
</feature>
<dbReference type="CDD" id="cd14014">
    <property type="entry name" value="STKc_PknB_like"/>
    <property type="match status" value="1"/>
</dbReference>
<dbReference type="SUPFAM" id="SSF56112">
    <property type="entry name" value="Protein kinase-like (PK-like)"/>
    <property type="match status" value="1"/>
</dbReference>
<reference evidence="7" key="1">
    <citation type="submission" date="2023-07" db="EMBL/GenBank/DDBJ databases">
        <title>Genome content predicts the carbon catabolic preferences of heterotrophic bacteria.</title>
        <authorList>
            <person name="Gralka M."/>
        </authorList>
    </citation>
    <scope>NUCLEOTIDE SEQUENCE</scope>
    <source>
        <strain evidence="7">G2M05</strain>
    </source>
</reference>
<dbReference type="SMART" id="SM00220">
    <property type="entry name" value="S_TKc"/>
    <property type="match status" value="1"/>
</dbReference>
<dbReference type="PANTHER" id="PTHR43289">
    <property type="entry name" value="MITOGEN-ACTIVATED PROTEIN KINASE KINASE KINASE 20-RELATED"/>
    <property type="match status" value="1"/>
</dbReference>
<proteinExistence type="predicted"/>
<evidence type="ECO:0000256" key="3">
    <source>
        <dbReference type="ARBA" id="ARBA00022777"/>
    </source>
</evidence>
<dbReference type="GO" id="GO:0005524">
    <property type="term" value="F:ATP binding"/>
    <property type="evidence" value="ECO:0007669"/>
    <property type="project" value="UniProtKB-KW"/>
</dbReference>